<dbReference type="AlphaFoldDB" id="T1C5V7"/>
<dbReference type="GO" id="GO:0005737">
    <property type="term" value="C:cytoplasm"/>
    <property type="evidence" value="ECO:0007669"/>
    <property type="project" value="TreeGrafter"/>
</dbReference>
<dbReference type="EMBL" id="AUZX01002512">
    <property type="protein sequence ID" value="EQD76263.1"/>
    <property type="molecule type" value="Genomic_DNA"/>
</dbReference>
<accession>T1C5V7</accession>
<dbReference type="GO" id="GO:0051539">
    <property type="term" value="F:4 iron, 4 sulfur cluster binding"/>
    <property type="evidence" value="ECO:0007669"/>
    <property type="project" value="TreeGrafter"/>
</dbReference>
<dbReference type="PANTHER" id="PTHR13932:SF5">
    <property type="entry name" value="RADICAL S-ADENOSYL METHIONINE DOMAIN-CONTAINING PROTEIN 1, MITOCHONDRIAL"/>
    <property type="match status" value="1"/>
</dbReference>
<sequence>MRRGSRSPWRPIRAPSSAGGSPSIAAAGVTRVSLGAQSFDARRLEALGRIHSPHDTRRAAEELHAAGLDNFNLDLMYGIPEQDAAGAVADIEAALSLAPAHLSHYQLTLEPGTPFAASPPRLPDEDTIERMLASCRERLEAEGFAQYEVSAYARPGRQCWHNRNYWTFGDYLGIGAGAHGKLTNASAREVARTRQAREPRRYLASAAGGVGNCVVVAAEQLPFEFMLNALRLSEGFGPRLFSSRTGLPWAAVEPAVRRLMARDLIVEDRGYYRASPLGWRFLNDVLLSFLPESPKSIG</sequence>
<dbReference type="GO" id="GO:0006779">
    <property type="term" value="P:porphyrin-containing compound biosynthetic process"/>
    <property type="evidence" value="ECO:0007669"/>
    <property type="project" value="TreeGrafter"/>
</dbReference>
<proteinExistence type="predicted"/>
<name>T1C5V7_9ZZZZ</name>
<dbReference type="Pfam" id="PF06969">
    <property type="entry name" value="HemN_C"/>
    <property type="match status" value="1"/>
</dbReference>
<gene>
    <name evidence="4" type="ORF">B1A_03419</name>
</gene>
<protein>
    <submittedName>
        <fullName evidence="4">Oxygen-independent coproporphyrinogen III oxidase</fullName>
    </submittedName>
</protein>
<feature type="region of interest" description="Disordered" evidence="1">
    <location>
        <begin position="1"/>
        <end position="24"/>
    </location>
</feature>
<dbReference type="InterPro" id="IPR007197">
    <property type="entry name" value="rSAM"/>
</dbReference>
<dbReference type="InterPro" id="IPR058240">
    <property type="entry name" value="rSAM_sf"/>
</dbReference>
<comment type="caution">
    <text evidence="4">The sequence shown here is derived from an EMBL/GenBank/DDBJ whole genome shotgun (WGS) entry which is preliminary data.</text>
</comment>
<reference evidence="4" key="1">
    <citation type="submission" date="2013-08" db="EMBL/GenBank/DDBJ databases">
        <authorList>
            <person name="Mendez C."/>
            <person name="Richter M."/>
            <person name="Ferrer M."/>
            <person name="Sanchez J."/>
        </authorList>
    </citation>
    <scope>NUCLEOTIDE SEQUENCE</scope>
</reference>
<dbReference type="PANTHER" id="PTHR13932">
    <property type="entry name" value="COPROPORPHYRINIGEN III OXIDASE"/>
    <property type="match status" value="1"/>
</dbReference>
<feature type="compositionally biased region" description="Low complexity" evidence="1">
    <location>
        <begin position="11"/>
        <end position="24"/>
    </location>
</feature>
<dbReference type="Gene3D" id="3.30.750.200">
    <property type="match status" value="1"/>
</dbReference>
<dbReference type="GO" id="GO:0003824">
    <property type="term" value="F:catalytic activity"/>
    <property type="evidence" value="ECO:0007669"/>
    <property type="project" value="InterPro"/>
</dbReference>
<evidence type="ECO:0000259" key="3">
    <source>
        <dbReference type="Pfam" id="PF06969"/>
    </source>
</evidence>
<organism evidence="4">
    <name type="scientific">mine drainage metagenome</name>
    <dbReference type="NCBI Taxonomy" id="410659"/>
    <lineage>
        <taxon>unclassified sequences</taxon>
        <taxon>metagenomes</taxon>
        <taxon>ecological metagenomes</taxon>
    </lineage>
</organism>
<feature type="domain" description="Radical SAM core" evidence="2">
    <location>
        <begin position="24"/>
        <end position="83"/>
    </location>
</feature>
<reference evidence="4" key="2">
    <citation type="journal article" date="2014" name="ISME J.">
        <title>Microbial stratification in low pH oxic and suboxic macroscopic growths along an acid mine drainage.</title>
        <authorList>
            <person name="Mendez-Garcia C."/>
            <person name="Mesa V."/>
            <person name="Sprenger R.R."/>
            <person name="Richter M."/>
            <person name="Diez M.S."/>
            <person name="Solano J."/>
            <person name="Bargiela R."/>
            <person name="Golyshina O.V."/>
            <person name="Manteca A."/>
            <person name="Ramos J.L."/>
            <person name="Gallego J.R."/>
            <person name="Llorente I."/>
            <person name="Martins Dos Santos V.A."/>
            <person name="Jensen O.N."/>
            <person name="Pelaez A.I."/>
            <person name="Sanchez J."/>
            <person name="Ferrer M."/>
        </authorList>
    </citation>
    <scope>NUCLEOTIDE SEQUENCE</scope>
</reference>
<dbReference type="InterPro" id="IPR034505">
    <property type="entry name" value="Coproporphyrinogen-III_oxidase"/>
</dbReference>
<evidence type="ECO:0000259" key="2">
    <source>
        <dbReference type="Pfam" id="PF04055"/>
    </source>
</evidence>
<evidence type="ECO:0000313" key="4">
    <source>
        <dbReference type="EMBL" id="EQD76263.1"/>
    </source>
</evidence>
<dbReference type="Pfam" id="PF04055">
    <property type="entry name" value="Radical_SAM"/>
    <property type="match status" value="1"/>
</dbReference>
<dbReference type="SUPFAM" id="SSF102114">
    <property type="entry name" value="Radical SAM enzymes"/>
    <property type="match status" value="1"/>
</dbReference>
<feature type="domain" description="HemN C-terminal" evidence="3">
    <location>
        <begin position="218"/>
        <end position="281"/>
    </location>
</feature>
<dbReference type="InterPro" id="IPR010723">
    <property type="entry name" value="HemN_C"/>
</dbReference>
<evidence type="ECO:0000256" key="1">
    <source>
        <dbReference type="SAM" id="MobiDB-lite"/>
    </source>
</evidence>